<name>A0A1R3GY17_9ROSI</name>
<evidence type="ECO:0000313" key="1">
    <source>
        <dbReference type="EMBL" id="OMO62890.1"/>
    </source>
</evidence>
<accession>A0A1R3GY17</accession>
<dbReference type="EMBL" id="AWUE01021254">
    <property type="protein sequence ID" value="OMO62890.1"/>
    <property type="molecule type" value="Genomic_DNA"/>
</dbReference>
<dbReference type="AlphaFoldDB" id="A0A1R3GY17"/>
<dbReference type="Proteomes" id="UP000187203">
    <property type="component" value="Unassembled WGS sequence"/>
</dbReference>
<evidence type="ECO:0000313" key="2">
    <source>
        <dbReference type="Proteomes" id="UP000187203"/>
    </source>
</evidence>
<protein>
    <submittedName>
        <fullName evidence="1">Uncharacterized protein</fullName>
    </submittedName>
</protein>
<comment type="caution">
    <text evidence="1">The sequence shown here is derived from an EMBL/GenBank/DDBJ whole genome shotgun (WGS) entry which is preliminary data.</text>
</comment>
<organism evidence="1 2">
    <name type="scientific">Corchorus olitorius</name>
    <dbReference type="NCBI Taxonomy" id="93759"/>
    <lineage>
        <taxon>Eukaryota</taxon>
        <taxon>Viridiplantae</taxon>
        <taxon>Streptophyta</taxon>
        <taxon>Embryophyta</taxon>
        <taxon>Tracheophyta</taxon>
        <taxon>Spermatophyta</taxon>
        <taxon>Magnoliopsida</taxon>
        <taxon>eudicotyledons</taxon>
        <taxon>Gunneridae</taxon>
        <taxon>Pentapetalae</taxon>
        <taxon>rosids</taxon>
        <taxon>malvids</taxon>
        <taxon>Malvales</taxon>
        <taxon>Malvaceae</taxon>
        <taxon>Grewioideae</taxon>
        <taxon>Apeibeae</taxon>
        <taxon>Corchorus</taxon>
    </lineage>
</organism>
<gene>
    <name evidence="1" type="ORF">COLO4_32840</name>
</gene>
<reference evidence="2" key="1">
    <citation type="submission" date="2013-09" db="EMBL/GenBank/DDBJ databases">
        <title>Corchorus olitorius genome sequencing.</title>
        <authorList>
            <person name="Alam M."/>
            <person name="Haque M.S."/>
            <person name="Islam M.S."/>
            <person name="Emdad E.M."/>
            <person name="Islam M.M."/>
            <person name="Ahmed B."/>
            <person name="Halim A."/>
            <person name="Hossen Q.M.M."/>
            <person name="Hossain M.Z."/>
            <person name="Ahmed R."/>
            <person name="Khan M.M."/>
            <person name="Islam R."/>
            <person name="Rashid M.M."/>
            <person name="Khan S.A."/>
            <person name="Rahman M.S."/>
            <person name="Alam M."/>
            <person name="Yahiya A.S."/>
            <person name="Khan M.S."/>
            <person name="Azam M.S."/>
            <person name="Haque T."/>
            <person name="Lashkar M.Z.H."/>
            <person name="Akhand A.I."/>
            <person name="Morshed G."/>
            <person name="Roy S."/>
            <person name="Uddin K.S."/>
            <person name="Rabeya T."/>
            <person name="Hossain A.S."/>
            <person name="Chowdhury A."/>
            <person name="Snigdha A.R."/>
            <person name="Mortoza M.S."/>
            <person name="Matin S.A."/>
            <person name="Hoque S.M.E."/>
            <person name="Islam M.K."/>
            <person name="Roy D.K."/>
            <person name="Haider R."/>
            <person name="Moosa M.M."/>
            <person name="Elias S.M."/>
            <person name="Hasan A.M."/>
            <person name="Jahan S."/>
            <person name="Shafiuddin M."/>
            <person name="Mahmood N."/>
            <person name="Shommy N.S."/>
        </authorList>
    </citation>
    <scope>NUCLEOTIDE SEQUENCE [LARGE SCALE GENOMIC DNA]</scope>
    <source>
        <strain evidence="2">cv. O-4</strain>
    </source>
</reference>
<proteinExistence type="predicted"/>
<keyword evidence="2" id="KW-1185">Reference proteome</keyword>
<sequence length="51" mass="6098">MGEGEWVRIRERGRAKNVVKGSRFFPNQFPCLFCRFQVLRDKPKGEKLSWL</sequence>